<name>A0A9D9NC80_9BACT</name>
<proteinExistence type="predicted"/>
<dbReference type="EMBL" id="JADIMH010000068">
    <property type="protein sequence ID" value="MBO8468063.1"/>
    <property type="molecule type" value="Genomic_DNA"/>
</dbReference>
<protein>
    <submittedName>
        <fullName evidence="1">WbqC family protein</fullName>
    </submittedName>
</protein>
<dbReference type="AlphaFoldDB" id="A0A9D9NC80"/>
<reference evidence="1" key="2">
    <citation type="journal article" date="2021" name="PeerJ">
        <title>Extensive microbial diversity within the chicken gut microbiome revealed by metagenomics and culture.</title>
        <authorList>
            <person name="Gilroy R."/>
            <person name="Ravi A."/>
            <person name="Getino M."/>
            <person name="Pursley I."/>
            <person name="Horton D.L."/>
            <person name="Alikhan N.F."/>
            <person name="Baker D."/>
            <person name="Gharbi K."/>
            <person name="Hall N."/>
            <person name="Watson M."/>
            <person name="Adriaenssens E.M."/>
            <person name="Foster-Nyarko E."/>
            <person name="Jarju S."/>
            <person name="Secka A."/>
            <person name="Antonio M."/>
            <person name="Oren A."/>
            <person name="Chaudhuri R.R."/>
            <person name="La Ragione R."/>
            <person name="Hildebrand F."/>
            <person name="Pallen M.J."/>
        </authorList>
    </citation>
    <scope>NUCLEOTIDE SEQUENCE</scope>
    <source>
        <strain evidence="1">B1-15692</strain>
    </source>
</reference>
<reference evidence="1" key="1">
    <citation type="submission" date="2020-10" db="EMBL/GenBank/DDBJ databases">
        <authorList>
            <person name="Gilroy R."/>
        </authorList>
    </citation>
    <scope>NUCLEOTIDE SEQUENCE</scope>
    <source>
        <strain evidence="1">B1-15692</strain>
    </source>
</reference>
<organism evidence="1 2">
    <name type="scientific">Candidatus Cryptobacteroides faecipullorum</name>
    <dbReference type="NCBI Taxonomy" id="2840764"/>
    <lineage>
        <taxon>Bacteria</taxon>
        <taxon>Pseudomonadati</taxon>
        <taxon>Bacteroidota</taxon>
        <taxon>Bacteroidia</taxon>
        <taxon>Bacteroidales</taxon>
        <taxon>Candidatus Cryptobacteroides</taxon>
    </lineage>
</organism>
<sequence>MAEEFTLSPDRVIPSIVYLEACENYQKQSYRNRCVIYSQSGEEALTFPVIHENGTHKIPIRDIRIDYRKDWVTQHLRAIASAYGTSAFFEYYRDELFSLIESRPERLFDLNLSLIRFFIDKAGLPVELRFTDSFLSGDEAVKAYGKDLRETIHPKRPDTIMSDMGLAKPYFQVFARRYGFIGNLSIMDLLFNEGPDSISFLKRL</sequence>
<dbReference type="Proteomes" id="UP000823660">
    <property type="component" value="Unassembled WGS sequence"/>
</dbReference>
<evidence type="ECO:0000313" key="1">
    <source>
        <dbReference type="EMBL" id="MBO8468063.1"/>
    </source>
</evidence>
<gene>
    <name evidence="1" type="ORF">IAB99_09975</name>
</gene>
<comment type="caution">
    <text evidence="1">The sequence shown here is derived from an EMBL/GenBank/DDBJ whole genome shotgun (WGS) entry which is preliminary data.</text>
</comment>
<dbReference type="Pfam" id="PF08889">
    <property type="entry name" value="WbqC"/>
    <property type="match status" value="1"/>
</dbReference>
<accession>A0A9D9NC80</accession>
<dbReference type="InterPro" id="IPR014985">
    <property type="entry name" value="WbqC"/>
</dbReference>
<evidence type="ECO:0000313" key="2">
    <source>
        <dbReference type="Proteomes" id="UP000823660"/>
    </source>
</evidence>